<dbReference type="STRING" id="683124.SAMN05444337_1004"/>
<dbReference type="AlphaFoldDB" id="A0A1M6EQ64"/>
<evidence type="ECO:0000259" key="3">
    <source>
        <dbReference type="Pfam" id="PF01551"/>
    </source>
</evidence>
<name>A0A1M6EQ64_9FLAO</name>
<evidence type="ECO:0000313" key="5">
    <source>
        <dbReference type="Proteomes" id="UP000184232"/>
    </source>
</evidence>
<keyword evidence="2" id="KW-0812">Transmembrane</keyword>
<dbReference type="InterPro" id="IPR011055">
    <property type="entry name" value="Dup_hybrid_motif"/>
</dbReference>
<dbReference type="OrthoDB" id="9814377at2"/>
<dbReference type="PANTHER" id="PTHR21666:SF289">
    <property type="entry name" value="L-ALA--D-GLU ENDOPEPTIDASE"/>
    <property type="match status" value="1"/>
</dbReference>
<proteinExistence type="predicted"/>
<keyword evidence="2" id="KW-0472">Membrane</keyword>
<dbReference type="Proteomes" id="UP000184232">
    <property type="component" value="Unassembled WGS sequence"/>
</dbReference>
<dbReference type="EMBL" id="FQZH01000001">
    <property type="protein sequence ID" value="SHI87440.1"/>
    <property type="molecule type" value="Genomic_DNA"/>
</dbReference>
<organism evidence="4 5">
    <name type="scientific">Flavobacterium haoranii</name>
    <dbReference type="NCBI Taxonomy" id="683124"/>
    <lineage>
        <taxon>Bacteria</taxon>
        <taxon>Pseudomonadati</taxon>
        <taxon>Bacteroidota</taxon>
        <taxon>Flavobacteriia</taxon>
        <taxon>Flavobacteriales</taxon>
        <taxon>Flavobacteriaceae</taxon>
        <taxon>Flavobacterium</taxon>
    </lineage>
</organism>
<dbReference type="InterPro" id="IPR050570">
    <property type="entry name" value="Cell_wall_metabolism_enzyme"/>
</dbReference>
<dbReference type="InterPro" id="IPR016047">
    <property type="entry name" value="M23ase_b-sheet_dom"/>
</dbReference>
<dbReference type="CDD" id="cd12797">
    <property type="entry name" value="M23_peptidase"/>
    <property type="match status" value="1"/>
</dbReference>
<reference evidence="4 5" key="1">
    <citation type="submission" date="2016-11" db="EMBL/GenBank/DDBJ databases">
        <authorList>
            <person name="Jaros S."/>
            <person name="Januszkiewicz K."/>
            <person name="Wedrychowicz H."/>
        </authorList>
    </citation>
    <scope>NUCLEOTIDE SEQUENCE [LARGE SCALE GENOMIC DNA]</scope>
    <source>
        <strain evidence="4 5">DSM 22807</strain>
    </source>
</reference>
<dbReference type="SUPFAM" id="SSF51261">
    <property type="entry name" value="Duplicated hybrid motif"/>
    <property type="match status" value="1"/>
</dbReference>
<evidence type="ECO:0000256" key="2">
    <source>
        <dbReference type="SAM" id="Phobius"/>
    </source>
</evidence>
<keyword evidence="1" id="KW-0732">Signal</keyword>
<feature type="domain" description="M23ase beta-sheet core" evidence="3">
    <location>
        <begin position="188"/>
        <end position="283"/>
    </location>
</feature>
<dbReference type="Pfam" id="PF01551">
    <property type="entry name" value="Peptidase_M23"/>
    <property type="match status" value="1"/>
</dbReference>
<dbReference type="RefSeq" id="WP_072782349.1">
    <property type="nucleotide sequence ID" value="NZ_CP045292.1"/>
</dbReference>
<keyword evidence="2" id="KW-1133">Transmembrane helix</keyword>
<evidence type="ECO:0000256" key="1">
    <source>
        <dbReference type="ARBA" id="ARBA00022729"/>
    </source>
</evidence>
<dbReference type="PANTHER" id="PTHR21666">
    <property type="entry name" value="PEPTIDASE-RELATED"/>
    <property type="match status" value="1"/>
</dbReference>
<sequence length="290" mass="32219">MAKKKSRKRKLLLKKLLNKRRLIILNEDTFEETFSLKLNLMNVFLVATLGAIFLIGITTYIIAFTPLRQYIPGYASTKLKQEATNLAIKSDSLESLVKDNTAYINSIKKVLTGDLEYAKFNKDSIIAAEKQTIDESALLASEAENQLQETVKKEDKYNVFESSKPKVSFVLFPPAKGKIIEKYNAKNKHLAISIALANNTPIKAVATGTIVFADWTPSSGYVVIIRHQDAILSVYKNAGSLTKKQGDTVKSGEVIALAGNSVNPDASISLHFELWKDGFPIDPTQFINFE</sequence>
<gene>
    <name evidence="4" type="ORF">SAMN05444337_1004</name>
</gene>
<dbReference type="Gene3D" id="2.70.70.10">
    <property type="entry name" value="Glucose Permease (Domain IIA)"/>
    <property type="match status" value="1"/>
</dbReference>
<keyword evidence="5" id="KW-1185">Reference proteome</keyword>
<evidence type="ECO:0000313" key="4">
    <source>
        <dbReference type="EMBL" id="SHI87440.1"/>
    </source>
</evidence>
<dbReference type="GO" id="GO:0004222">
    <property type="term" value="F:metalloendopeptidase activity"/>
    <property type="evidence" value="ECO:0007669"/>
    <property type="project" value="TreeGrafter"/>
</dbReference>
<protein>
    <submittedName>
        <fullName evidence="4">Peptidase family M23</fullName>
    </submittedName>
</protein>
<feature type="transmembrane region" description="Helical" evidence="2">
    <location>
        <begin position="43"/>
        <end position="63"/>
    </location>
</feature>
<accession>A0A1M6EQ64</accession>